<feature type="compositionally biased region" description="Basic and acidic residues" evidence="1">
    <location>
        <begin position="150"/>
        <end position="160"/>
    </location>
</feature>
<protein>
    <submittedName>
        <fullName evidence="3">Uncharacterized protein</fullName>
    </submittedName>
</protein>
<feature type="region of interest" description="Disordered" evidence="1">
    <location>
        <begin position="119"/>
        <end position="160"/>
    </location>
</feature>
<evidence type="ECO:0000313" key="3">
    <source>
        <dbReference type="WBParaSite" id="nRc.2.0.1.t11700-RA"/>
    </source>
</evidence>
<sequence>MQIEEMDNQRHKHFHQRGKHLHRNGVPKKDEKVILAGFKTRNERIPRGNTLDRSPPRGMSAGNLVNLGEGGQQGHAALGLVIPDQTPVRFQPLQQNAMHFTPQDAGVPIEHPPAIAIDQQEAGPANPNPDANIPWPQTLKRSQPKVELAGPKKDVITPKF</sequence>
<reference evidence="3" key="1">
    <citation type="submission" date="2022-11" db="UniProtKB">
        <authorList>
            <consortium name="WormBaseParasite"/>
        </authorList>
    </citation>
    <scope>IDENTIFICATION</scope>
</reference>
<dbReference type="WBParaSite" id="nRc.2.0.1.t11700-RA">
    <property type="protein sequence ID" value="nRc.2.0.1.t11700-RA"/>
    <property type="gene ID" value="nRc.2.0.1.g11700"/>
</dbReference>
<organism evidence="2 3">
    <name type="scientific">Romanomermis culicivorax</name>
    <name type="common">Nematode worm</name>
    <dbReference type="NCBI Taxonomy" id="13658"/>
    <lineage>
        <taxon>Eukaryota</taxon>
        <taxon>Metazoa</taxon>
        <taxon>Ecdysozoa</taxon>
        <taxon>Nematoda</taxon>
        <taxon>Enoplea</taxon>
        <taxon>Dorylaimia</taxon>
        <taxon>Mermithida</taxon>
        <taxon>Mermithoidea</taxon>
        <taxon>Mermithidae</taxon>
        <taxon>Romanomermis</taxon>
    </lineage>
</organism>
<keyword evidence="2" id="KW-1185">Reference proteome</keyword>
<evidence type="ECO:0000313" key="2">
    <source>
        <dbReference type="Proteomes" id="UP000887565"/>
    </source>
</evidence>
<feature type="region of interest" description="Disordered" evidence="1">
    <location>
        <begin position="1"/>
        <end position="23"/>
    </location>
</feature>
<dbReference type="AlphaFoldDB" id="A0A915IBZ8"/>
<accession>A0A915IBZ8</accession>
<feature type="compositionally biased region" description="Basic residues" evidence="1">
    <location>
        <begin position="10"/>
        <end position="23"/>
    </location>
</feature>
<name>A0A915IBZ8_ROMCU</name>
<proteinExistence type="predicted"/>
<dbReference type="Proteomes" id="UP000887565">
    <property type="component" value="Unplaced"/>
</dbReference>
<evidence type="ECO:0000256" key="1">
    <source>
        <dbReference type="SAM" id="MobiDB-lite"/>
    </source>
</evidence>